<dbReference type="GO" id="GO:0005886">
    <property type="term" value="C:plasma membrane"/>
    <property type="evidence" value="ECO:0007669"/>
    <property type="project" value="UniProtKB-SubCell"/>
</dbReference>
<sequence>MNKRLVFASLGNILLIEALLLLVPLFVAFYYQESWLNVSSFLKTMGLLLAIGFTLKAWMPKQARYTLKEGFAITALAWFFLAFFGGLPFVFAGEIPSVIDASFEMASGFTTTGASILTDVEALSQSMLFWRSFSHLIGGMGVLVFAFAILPETGQGSVNIMKAEVPGPEFGKVDSKNHRSAQILYAIYLVMTLVLVLLLMLVGLKPFDAMIHAFGAAGTGGFSNKAQSVGAFNNPIVEYILAVAMFLFGVNFNLYYFVLKKRFKAFFKDQELQLFTMVVGLATLAIMLNLSPGYHSIEQLFRDAFFTVTTIISTTGYATADFGQWPLFSHIVLLMIMFTGAMAGSTAGGIKISRLLVYLKTIQAEIWRSINPRRVKAIVINGKAMEKSYLLNVFIYLGVYIFLFAMAVLLVSISQNDFLTAFSAVSATINNIGPGLGLVGPTGSFASFTPFAKVVLTIVMIAGRLEIYPVLMLLMPSVWKEKN</sequence>
<keyword evidence="7" id="KW-0812">Transmembrane</keyword>
<dbReference type="GO" id="GO:0015379">
    <property type="term" value="F:potassium:chloride symporter activity"/>
    <property type="evidence" value="ECO:0007669"/>
    <property type="project" value="InterPro"/>
</dbReference>
<dbReference type="PANTHER" id="PTHR32024">
    <property type="entry name" value="TRK SYSTEM POTASSIUM UPTAKE PROTEIN TRKG-RELATED"/>
    <property type="match status" value="1"/>
</dbReference>
<evidence type="ECO:0000256" key="9">
    <source>
        <dbReference type="ARBA" id="ARBA00022989"/>
    </source>
</evidence>
<name>A0A0X8FNP0_9LACT</name>
<evidence type="ECO:0000313" key="12">
    <source>
        <dbReference type="EMBL" id="AMB99997.1"/>
    </source>
</evidence>
<dbReference type="EMBL" id="CP014163">
    <property type="protein sequence ID" value="AMB99997.1"/>
    <property type="molecule type" value="Genomic_DNA"/>
</dbReference>
<evidence type="ECO:0000256" key="7">
    <source>
        <dbReference type="ARBA" id="ARBA00022692"/>
    </source>
</evidence>
<dbReference type="PIRSF" id="PIRSF006247">
    <property type="entry name" value="TrkH"/>
    <property type="match status" value="1"/>
</dbReference>
<keyword evidence="10" id="KW-0406">Ion transport</keyword>
<reference evidence="12 13" key="1">
    <citation type="journal article" date="2016" name="Genome Announc.">
        <title>Complete Genome Sequences of Aerococcus christensenii CCUG 28831T, Aerococcus sanguinicola CCUG 43001T, Aerococcus urinae CCUG 36881T, Aerococcus urinaeequi CCUG 28094T, Aerococcus urinaehominis CCUG 42038 BT, and Aerococcus viridans CCUG 4311T.</title>
        <authorList>
            <person name="Carkaci D."/>
            <person name="Dargis R."/>
            <person name="Nielsen X.C."/>
            <person name="Skovgaard O."/>
            <person name="Fuursted K."/>
            <person name="Christensen J.J."/>
        </authorList>
    </citation>
    <scope>NUCLEOTIDE SEQUENCE [LARGE SCALE GENOMIC DNA]</scope>
    <source>
        <strain evidence="12 13">CCUG42038B</strain>
    </source>
</reference>
<keyword evidence="9" id="KW-1133">Transmembrane helix</keyword>
<keyword evidence="11" id="KW-0472">Membrane</keyword>
<dbReference type="STRING" id="128944.AWM75_08440"/>
<evidence type="ECO:0000256" key="10">
    <source>
        <dbReference type="ARBA" id="ARBA00023065"/>
    </source>
</evidence>
<dbReference type="InterPro" id="IPR004772">
    <property type="entry name" value="TrkH"/>
</dbReference>
<dbReference type="InterPro" id="IPR003445">
    <property type="entry name" value="Cat_transpt"/>
</dbReference>
<keyword evidence="3" id="KW-0813">Transport</keyword>
<evidence type="ECO:0000256" key="8">
    <source>
        <dbReference type="ARBA" id="ARBA00022958"/>
    </source>
</evidence>
<keyword evidence="6" id="KW-0633">Potassium transport</keyword>
<evidence type="ECO:0000256" key="4">
    <source>
        <dbReference type="ARBA" id="ARBA00022475"/>
    </source>
</evidence>
<evidence type="ECO:0000256" key="3">
    <source>
        <dbReference type="ARBA" id="ARBA00022448"/>
    </source>
</evidence>
<keyword evidence="4" id="KW-1003">Cell membrane</keyword>
<evidence type="ECO:0000256" key="2">
    <source>
        <dbReference type="ARBA" id="ARBA00009137"/>
    </source>
</evidence>
<gene>
    <name evidence="12" type="ORF">AWM75_08440</name>
</gene>
<evidence type="ECO:0000256" key="11">
    <source>
        <dbReference type="ARBA" id="ARBA00023136"/>
    </source>
</evidence>
<keyword evidence="13" id="KW-1185">Reference proteome</keyword>
<evidence type="ECO:0000256" key="1">
    <source>
        <dbReference type="ARBA" id="ARBA00004429"/>
    </source>
</evidence>
<dbReference type="Pfam" id="PF02386">
    <property type="entry name" value="TrkH"/>
    <property type="match status" value="1"/>
</dbReference>
<dbReference type="PANTHER" id="PTHR32024:SF2">
    <property type="entry name" value="TRK SYSTEM POTASSIUM UPTAKE PROTEIN TRKG-RELATED"/>
    <property type="match status" value="1"/>
</dbReference>
<reference evidence="13" key="2">
    <citation type="submission" date="2016-01" db="EMBL/GenBank/DDBJ databases">
        <title>Six Aerococcus type strain genome sequencing and assembly using PacBio and Illumina Hiseq.</title>
        <authorList>
            <person name="Carkaci D."/>
            <person name="Dargis R."/>
            <person name="Nielsen X.C."/>
            <person name="Skovgaard O."/>
            <person name="Fuursted K."/>
            <person name="Christensen J.J."/>
        </authorList>
    </citation>
    <scope>NUCLEOTIDE SEQUENCE [LARGE SCALE GENOMIC DNA]</scope>
    <source>
        <strain evidence="13">CCUG42038B</strain>
    </source>
</reference>
<evidence type="ECO:0000256" key="6">
    <source>
        <dbReference type="ARBA" id="ARBA00022538"/>
    </source>
</evidence>
<dbReference type="RefSeq" id="WP_067980786.1">
    <property type="nucleotide sequence ID" value="NZ_CP014163.1"/>
</dbReference>
<evidence type="ECO:0000256" key="5">
    <source>
        <dbReference type="ARBA" id="ARBA00022519"/>
    </source>
</evidence>
<accession>A0A0X8FNP0</accession>
<evidence type="ECO:0000313" key="13">
    <source>
        <dbReference type="Proteomes" id="UP000062260"/>
    </source>
</evidence>
<proteinExistence type="inferred from homology"/>
<organism evidence="12 13">
    <name type="scientific">Aerococcus urinaehominis</name>
    <dbReference type="NCBI Taxonomy" id="128944"/>
    <lineage>
        <taxon>Bacteria</taxon>
        <taxon>Bacillati</taxon>
        <taxon>Bacillota</taxon>
        <taxon>Bacilli</taxon>
        <taxon>Lactobacillales</taxon>
        <taxon>Aerococcaceae</taxon>
        <taxon>Aerococcus</taxon>
    </lineage>
</organism>
<dbReference type="Proteomes" id="UP000062260">
    <property type="component" value="Chromosome"/>
</dbReference>
<dbReference type="OrthoDB" id="9810952at2"/>
<dbReference type="AlphaFoldDB" id="A0A0X8FNP0"/>
<protein>
    <submittedName>
        <fullName evidence="12">Potassium transporter KefA</fullName>
    </submittedName>
</protein>
<keyword evidence="5" id="KW-0997">Cell inner membrane</keyword>
<comment type="subcellular location">
    <subcellularLocation>
        <location evidence="1">Cell inner membrane</location>
        <topology evidence="1">Multi-pass membrane protein</topology>
    </subcellularLocation>
</comment>
<keyword evidence="8" id="KW-0630">Potassium</keyword>
<comment type="similarity">
    <text evidence="2">Belongs to the TrkH potassium transport family.</text>
</comment>
<dbReference type="KEGG" id="auh:AWM75_08440"/>